<keyword evidence="6" id="KW-1185">Reference proteome</keyword>
<evidence type="ECO:0000256" key="4">
    <source>
        <dbReference type="SAM" id="SignalP"/>
    </source>
</evidence>
<sequence length="271" mass="28764">MSASTKFRHLALTVAAAAVLTGCAGPNPRDPYEGFNRSMFKFNDTVDQAALKPAATAYKNVLPSFVQTGVSNFFGNLSDVWTAANGFMQGKGEQGMSDVMRVALNSTFGLLGVLDIASEAGLKKHNEDFGQTLGYWGVQSGPYLMLPLLGPSTVRDTVALPLDIKADPWGYKDPVNVRNIGSVTRVIDKRASLLDATSLMEEAALDRYEFVRDSFLQARESKVNDGDGPRGGKDKDKAKPAAADAENGNEAAPATGEAIMAAPAADKNASL</sequence>
<feature type="compositionally biased region" description="Basic and acidic residues" evidence="3">
    <location>
        <begin position="221"/>
        <end position="239"/>
    </location>
</feature>
<organism evidence="5 6">
    <name type="scientific">Pseudoduganella aquatica</name>
    <dbReference type="NCBI Taxonomy" id="2660641"/>
    <lineage>
        <taxon>Bacteria</taxon>
        <taxon>Pseudomonadati</taxon>
        <taxon>Pseudomonadota</taxon>
        <taxon>Betaproteobacteria</taxon>
        <taxon>Burkholderiales</taxon>
        <taxon>Oxalobacteraceae</taxon>
        <taxon>Telluria group</taxon>
        <taxon>Pseudoduganella</taxon>
    </lineage>
</organism>
<dbReference type="PRINTS" id="PR01805">
    <property type="entry name" value="VACJLIPOPROT"/>
</dbReference>
<dbReference type="PANTHER" id="PTHR30035">
    <property type="entry name" value="LIPOPROTEIN VACJ-RELATED"/>
    <property type="match status" value="1"/>
</dbReference>
<evidence type="ECO:0000256" key="3">
    <source>
        <dbReference type="SAM" id="MobiDB-lite"/>
    </source>
</evidence>
<feature type="chain" id="PRO_5030546803" evidence="4">
    <location>
        <begin position="25"/>
        <end position="271"/>
    </location>
</feature>
<evidence type="ECO:0000313" key="6">
    <source>
        <dbReference type="Proteomes" id="UP000450676"/>
    </source>
</evidence>
<comment type="caution">
    <text evidence="5">The sequence shown here is derived from an EMBL/GenBank/DDBJ whole genome shotgun (WGS) entry which is preliminary data.</text>
</comment>
<gene>
    <name evidence="5" type="ORF">GTP77_01530</name>
</gene>
<protein>
    <submittedName>
        <fullName evidence="5">VacJ family lipoprotein</fullName>
    </submittedName>
</protein>
<dbReference type="InterPro" id="IPR007428">
    <property type="entry name" value="MlaA"/>
</dbReference>
<dbReference type="EMBL" id="WWCU01000001">
    <property type="protein sequence ID" value="MYN06013.1"/>
    <property type="molecule type" value="Genomic_DNA"/>
</dbReference>
<dbReference type="AlphaFoldDB" id="A0A7X4KKG9"/>
<feature type="region of interest" description="Disordered" evidence="3">
    <location>
        <begin position="221"/>
        <end position="271"/>
    </location>
</feature>
<name>A0A7X4KKG9_9BURK</name>
<dbReference type="PROSITE" id="PS51257">
    <property type="entry name" value="PROKAR_LIPOPROTEIN"/>
    <property type="match status" value="1"/>
</dbReference>
<feature type="compositionally biased region" description="Low complexity" evidence="3">
    <location>
        <begin position="240"/>
        <end position="254"/>
    </location>
</feature>
<dbReference type="Pfam" id="PF04333">
    <property type="entry name" value="MlaA"/>
    <property type="match status" value="1"/>
</dbReference>
<keyword evidence="5" id="KW-0449">Lipoprotein</keyword>
<keyword evidence="2 4" id="KW-0732">Signal</keyword>
<dbReference type="GO" id="GO:0120010">
    <property type="term" value="P:intermembrane phospholipid transfer"/>
    <property type="evidence" value="ECO:0007669"/>
    <property type="project" value="TreeGrafter"/>
</dbReference>
<evidence type="ECO:0000256" key="1">
    <source>
        <dbReference type="ARBA" id="ARBA00010634"/>
    </source>
</evidence>
<dbReference type="PANTHER" id="PTHR30035:SF3">
    <property type="entry name" value="INTERMEMBRANE PHOSPHOLIPID TRANSPORT SYSTEM LIPOPROTEIN MLAA"/>
    <property type="match status" value="1"/>
</dbReference>
<comment type="similarity">
    <text evidence="1">Belongs to the MlaA family.</text>
</comment>
<dbReference type="Proteomes" id="UP000450676">
    <property type="component" value="Unassembled WGS sequence"/>
</dbReference>
<accession>A0A7X4KKG9</accession>
<evidence type="ECO:0000313" key="5">
    <source>
        <dbReference type="EMBL" id="MYN06013.1"/>
    </source>
</evidence>
<reference evidence="5 6" key="1">
    <citation type="submission" date="2019-12" db="EMBL/GenBank/DDBJ databases">
        <title>Novel species isolated from a subtropical stream in China.</title>
        <authorList>
            <person name="Lu H."/>
        </authorList>
    </citation>
    <scope>NUCLEOTIDE SEQUENCE [LARGE SCALE GENOMIC DNA]</scope>
    <source>
        <strain evidence="5 6">FT127W</strain>
    </source>
</reference>
<dbReference type="GO" id="GO:0016020">
    <property type="term" value="C:membrane"/>
    <property type="evidence" value="ECO:0007669"/>
    <property type="project" value="InterPro"/>
</dbReference>
<feature type="signal peptide" evidence="4">
    <location>
        <begin position="1"/>
        <end position="24"/>
    </location>
</feature>
<proteinExistence type="inferred from homology"/>
<evidence type="ECO:0000256" key="2">
    <source>
        <dbReference type="ARBA" id="ARBA00022729"/>
    </source>
</evidence>
<dbReference type="RefSeq" id="WP_161070389.1">
    <property type="nucleotide sequence ID" value="NZ_CP086370.1"/>
</dbReference>